<gene>
    <name evidence="3" type="ORF">M231_04866</name>
</gene>
<keyword evidence="4" id="KW-1185">Reference proteome</keyword>
<feature type="chain" id="PRO_5020465585" evidence="2">
    <location>
        <begin position="19"/>
        <end position="203"/>
    </location>
</feature>
<name>A0A4Q1BJI3_TREME</name>
<dbReference type="Proteomes" id="UP000289152">
    <property type="component" value="Unassembled WGS sequence"/>
</dbReference>
<evidence type="ECO:0000256" key="2">
    <source>
        <dbReference type="SAM" id="SignalP"/>
    </source>
</evidence>
<keyword evidence="1" id="KW-0472">Membrane</keyword>
<dbReference type="AlphaFoldDB" id="A0A4Q1BJI3"/>
<sequence length="203" mass="20395">MRFTSLLLALPFVATAFSAPTPKVEESLVKKDTQVDVVAAVQAVVEVVSGCGSLIGVTDVTAVVEVFTKIHVALGQCGDLLNVNVGLAADLGISLKRDDIPSEVAGLLATVVKDVDGLIKQVDTSILPEVQDIIGQVDTALATVLFAVEVLLAGVLQLVKNLLGDLGLSGLLAGVTGLLGSLVGGLVPGLAGLLGGLLGGLGL</sequence>
<accession>A0A4Q1BJI3</accession>
<evidence type="ECO:0000313" key="3">
    <source>
        <dbReference type="EMBL" id="RXK37868.1"/>
    </source>
</evidence>
<evidence type="ECO:0000313" key="4">
    <source>
        <dbReference type="Proteomes" id="UP000289152"/>
    </source>
</evidence>
<feature type="signal peptide" evidence="2">
    <location>
        <begin position="1"/>
        <end position="18"/>
    </location>
</feature>
<dbReference type="VEuPathDB" id="FungiDB:TREMEDRAFT_66224"/>
<feature type="transmembrane region" description="Helical" evidence="1">
    <location>
        <begin position="140"/>
        <end position="159"/>
    </location>
</feature>
<keyword evidence="1" id="KW-1133">Transmembrane helix</keyword>
<reference evidence="3 4" key="1">
    <citation type="submission" date="2016-06" db="EMBL/GenBank/DDBJ databases">
        <title>Evolution of pathogenesis and genome organization in the Tremellales.</title>
        <authorList>
            <person name="Cuomo C."/>
            <person name="Litvintseva A."/>
            <person name="Heitman J."/>
            <person name="Chen Y."/>
            <person name="Sun S."/>
            <person name="Springer D."/>
            <person name="Dromer F."/>
            <person name="Young S."/>
            <person name="Zeng Q."/>
            <person name="Chapman S."/>
            <person name="Gujja S."/>
            <person name="Saif S."/>
            <person name="Birren B."/>
        </authorList>
    </citation>
    <scope>NUCLEOTIDE SEQUENCE [LARGE SCALE GENOMIC DNA]</scope>
    <source>
        <strain evidence="3 4">ATCC 28783</strain>
    </source>
</reference>
<keyword evidence="1" id="KW-0812">Transmembrane</keyword>
<organism evidence="3 4">
    <name type="scientific">Tremella mesenterica</name>
    <name type="common">Jelly fungus</name>
    <dbReference type="NCBI Taxonomy" id="5217"/>
    <lineage>
        <taxon>Eukaryota</taxon>
        <taxon>Fungi</taxon>
        <taxon>Dikarya</taxon>
        <taxon>Basidiomycota</taxon>
        <taxon>Agaricomycotina</taxon>
        <taxon>Tremellomycetes</taxon>
        <taxon>Tremellales</taxon>
        <taxon>Tremellaceae</taxon>
        <taxon>Tremella</taxon>
    </lineage>
</organism>
<dbReference type="EMBL" id="SDIL01000058">
    <property type="protein sequence ID" value="RXK37868.1"/>
    <property type="molecule type" value="Genomic_DNA"/>
</dbReference>
<dbReference type="InParanoid" id="A0A4Q1BJI3"/>
<comment type="caution">
    <text evidence="3">The sequence shown here is derived from an EMBL/GenBank/DDBJ whole genome shotgun (WGS) entry which is preliminary data.</text>
</comment>
<keyword evidence="2" id="KW-0732">Signal</keyword>
<proteinExistence type="predicted"/>
<protein>
    <submittedName>
        <fullName evidence="3">Uncharacterized protein</fullName>
    </submittedName>
</protein>
<feature type="transmembrane region" description="Helical" evidence="1">
    <location>
        <begin position="171"/>
        <end position="198"/>
    </location>
</feature>
<evidence type="ECO:0000256" key="1">
    <source>
        <dbReference type="SAM" id="Phobius"/>
    </source>
</evidence>